<reference evidence="1 2" key="1">
    <citation type="submission" date="2012-08" db="EMBL/GenBank/DDBJ databases">
        <title>Whole genome shotgun sequence of Kineosphaera limosa NBRC 100340.</title>
        <authorList>
            <person name="Yoshida I."/>
            <person name="Isaki S."/>
            <person name="Hosoyama A."/>
            <person name="Tsuchikane K."/>
            <person name="Katsumata H."/>
            <person name="Ando Y."/>
            <person name="Ohji S."/>
            <person name="Hamada M."/>
            <person name="Tamura T."/>
            <person name="Yamazoe A."/>
            <person name="Yamazaki S."/>
            <person name="Fujita N."/>
        </authorList>
    </citation>
    <scope>NUCLEOTIDE SEQUENCE [LARGE SCALE GENOMIC DNA]</scope>
    <source>
        <strain evidence="1 2">NBRC 100340</strain>
    </source>
</reference>
<dbReference type="InterPro" id="IPR036291">
    <property type="entry name" value="NAD(P)-bd_dom_sf"/>
</dbReference>
<dbReference type="PANTHER" id="PTHR13812">
    <property type="entry name" value="KETIMINE REDUCTASE MU-CRYSTALLIN"/>
    <property type="match status" value="1"/>
</dbReference>
<accession>K6VMK9</accession>
<organism evidence="1 2">
    <name type="scientific">Kineosphaera limosa NBRC 100340</name>
    <dbReference type="NCBI Taxonomy" id="1184609"/>
    <lineage>
        <taxon>Bacteria</taxon>
        <taxon>Bacillati</taxon>
        <taxon>Actinomycetota</taxon>
        <taxon>Actinomycetes</taxon>
        <taxon>Micrococcales</taxon>
        <taxon>Dermatophilaceae</taxon>
        <taxon>Kineosphaera</taxon>
    </lineage>
</organism>
<dbReference type="Proteomes" id="UP000008366">
    <property type="component" value="Unassembled WGS sequence"/>
</dbReference>
<evidence type="ECO:0000313" key="2">
    <source>
        <dbReference type="Proteomes" id="UP000008366"/>
    </source>
</evidence>
<protein>
    <submittedName>
        <fullName evidence="1">Ornithine cyclodeaminase/mu-crystallin family protein</fullName>
    </submittedName>
</protein>
<dbReference type="GO" id="GO:0005737">
    <property type="term" value="C:cytoplasm"/>
    <property type="evidence" value="ECO:0007669"/>
    <property type="project" value="TreeGrafter"/>
</dbReference>
<name>K6VMK9_9MICO</name>
<dbReference type="AlphaFoldDB" id="K6VMK9"/>
<dbReference type="EMBL" id="BAHD01000069">
    <property type="protein sequence ID" value="GAB97453.1"/>
    <property type="molecule type" value="Genomic_DNA"/>
</dbReference>
<dbReference type="eggNOG" id="COG2423">
    <property type="taxonomic scope" value="Bacteria"/>
</dbReference>
<proteinExistence type="predicted"/>
<sequence>MRAALKAHTFGELSAPARADAQLGQRRLRLTAGQAHAPEGGWFGFRSYLAPGDGRVEDVTVVYDEERGTVSGIHVGSALAPRRCGSVTAIATAALTAPEADRLGLVGTGRQAWHQLWALADVRDWQEVRVHSRDATRRERFAQRARDELGVPAVAVAHAREAVEGMPVVVLATHSSTPVVQADWLARGTYLATIGPKQVGHHEFGLDLLDRLGLAVTDSVDQVAGYSPPNILTTTPDPPCLLNLGEVLWRGLPEVDGIRGPGDLTGYFSVGLGGAEAYLLAQVLREAG</sequence>
<comment type="caution">
    <text evidence="1">The sequence shown here is derived from an EMBL/GenBank/DDBJ whole genome shotgun (WGS) entry which is preliminary data.</text>
</comment>
<dbReference type="PANTHER" id="PTHR13812:SF19">
    <property type="entry name" value="KETIMINE REDUCTASE MU-CRYSTALLIN"/>
    <property type="match status" value="1"/>
</dbReference>
<dbReference type="Gene3D" id="3.40.50.720">
    <property type="entry name" value="NAD(P)-binding Rossmann-like Domain"/>
    <property type="match status" value="1"/>
</dbReference>
<dbReference type="STRING" id="1184609.KILIM_069_00210"/>
<gene>
    <name evidence="1" type="ORF">KILIM_069_00210</name>
</gene>
<dbReference type="Pfam" id="PF02423">
    <property type="entry name" value="OCD_Mu_crystall"/>
    <property type="match status" value="1"/>
</dbReference>
<dbReference type="InterPro" id="IPR023401">
    <property type="entry name" value="ODC_N"/>
</dbReference>
<keyword evidence="2" id="KW-1185">Reference proteome</keyword>
<evidence type="ECO:0000313" key="1">
    <source>
        <dbReference type="EMBL" id="GAB97453.1"/>
    </source>
</evidence>
<dbReference type="SUPFAM" id="SSF51735">
    <property type="entry name" value="NAD(P)-binding Rossmann-fold domains"/>
    <property type="match status" value="1"/>
</dbReference>
<dbReference type="InterPro" id="IPR003462">
    <property type="entry name" value="ODC_Mu_crystall"/>
</dbReference>
<dbReference type="Gene3D" id="3.30.1780.10">
    <property type="entry name" value="ornithine cyclodeaminase, domain 1"/>
    <property type="match status" value="1"/>
</dbReference>